<keyword evidence="3" id="KW-1185">Reference proteome</keyword>
<organism evidence="2 3">
    <name type="scientific">Clonorchis sinensis</name>
    <name type="common">Chinese liver fluke</name>
    <dbReference type="NCBI Taxonomy" id="79923"/>
    <lineage>
        <taxon>Eukaryota</taxon>
        <taxon>Metazoa</taxon>
        <taxon>Spiralia</taxon>
        <taxon>Lophotrochozoa</taxon>
        <taxon>Platyhelminthes</taxon>
        <taxon>Trematoda</taxon>
        <taxon>Digenea</taxon>
        <taxon>Opisthorchiida</taxon>
        <taxon>Opisthorchiata</taxon>
        <taxon>Opisthorchiidae</taxon>
        <taxon>Clonorchis</taxon>
    </lineage>
</organism>
<comment type="caution">
    <text evidence="2">The sequence shown here is derived from an EMBL/GenBank/DDBJ whole genome shotgun (WGS) entry which is preliminary data.</text>
</comment>
<gene>
    <name evidence="2" type="ORF">CSKR_107671</name>
</gene>
<proteinExistence type="predicted"/>
<reference evidence="2 3" key="1">
    <citation type="journal article" date="2018" name="Biotechnol. Adv.">
        <title>Improved genomic resources and new bioinformatic workflow for the carcinogenic parasite Clonorchis sinensis: Biotechnological implications.</title>
        <authorList>
            <person name="Wang D."/>
            <person name="Korhonen P.K."/>
            <person name="Gasser R.B."/>
            <person name="Young N.D."/>
        </authorList>
    </citation>
    <scope>NUCLEOTIDE SEQUENCE [LARGE SCALE GENOMIC DNA]</scope>
    <source>
        <strain evidence="2">Cs-k2</strain>
    </source>
</reference>
<protein>
    <submittedName>
        <fullName evidence="2">Uncharacterized protein</fullName>
    </submittedName>
</protein>
<evidence type="ECO:0000256" key="1">
    <source>
        <dbReference type="SAM" id="MobiDB-lite"/>
    </source>
</evidence>
<dbReference type="InParanoid" id="A0A419PTJ4"/>
<name>A0A419PTJ4_CLOSI</name>
<accession>A0A419PTJ4</accession>
<evidence type="ECO:0000313" key="3">
    <source>
        <dbReference type="Proteomes" id="UP000286415"/>
    </source>
</evidence>
<reference evidence="2 3" key="2">
    <citation type="journal article" date="2021" name="Genomics">
        <title>High-quality reference genome for Clonorchis sinensis.</title>
        <authorList>
            <person name="Young N.D."/>
            <person name="Stroehlein A.J."/>
            <person name="Kinkar L."/>
            <person name="Wang T."/>
            <person name="Sohn W.M."/>
            <person name="Chang B.C.H."/>
            <person name="Kaur P."/>
            <person name="Weisz D."/>
            <person name="Dudchenko O."/>
            <person name="Aiden E.L."/>
            <person name="Korhonen P.K."/>
            <person name="Gasser R.B."/>
        </authorList>
    </citation>
    <scope>NUCLEOTIDE SEQUENCE [LARGE SCALE GENOMIC DNA]</scope>
    <source>
        <strain evidence="2">Cs-k2</strain>
    </source>
</reference>
<dbReference type="Proteomes" id="UP000286415">
    <property type="component" value="Unassembled WGS sequence"/>
</dbReference>
<dbReference type="EMBL" id="NIRI02000077">
    <property type="protein sequence ID" value="KAG5441424.1"/>
    <property type="molecule type" value="Genomic_DNA"/>
</dbReference>
<dbReference type="AlphaFoldDB" id="A0A419PTJ4"/>
<feature type="region of interest" description="Disordered" evidence="1">
    <location>
        <begin position="1"/>
        <end position="45"/>
    </location>
</feature>
<evidence type="ECO:0000313" key="2">
    <source>
        <dbReference type="EMBL" id="KAG5441424.1"/>
    </source>
</evidence>
<sequence>MLNALQGAAQSVRHTGSGVRINGNNVHSTPCAPHKSVVRTQRARNGEKTKVTDCDLYINIFI</sequence>